<dbReference type="RefSeq" id="WP_149486227.1">
    <property type="nucleotide sequence ID" value="NZ_CP036150.1"/>
</dbReference>
<feature type="domain" description="Xylose isomerase-like TIM barrel" evidence="1">
    <location>
        <begin position="4"/>
        <end position="240"/>
    </location>
</feature>
<reference evidence="2 3" key="1">
    <citation type="submission" date="2019-02" db="EMBL/GenBank/DDBJ databases">
        <title>Complete Genome Sequence and Methylome Analysis of free living Spirochaetas.</title>
        <authorList>
            <person name="Fomenkov A."/>
            <person name="Dubinina G."/>
            <person name="Leshcheva N."/>
            <person name="Mikheeva N."/>
            <person name="Grabovich M."/>
            <person name="Vincze T."/>
            <person name="Roberts R.J."/>
        </authorList>
    </citation>
    <scope>NUCLEOTIDE SEQUENCE [LARGE SCALE GENOMIC DNA]</scope>
    <source>
        <strain evidence="2 3">K2</strain>
    </source>
</reference>
<evidence type="ECO:0000313" key="2">
    <source>
        <dbReference type="EMBL" id="QEN08147.1"/>
    </source>
</evidence>
<sequence>MGFLADWGFDTMQLEIFHPEQLIAWTDDACLKLKEHSLKTGITFSQFVAHFLMSSFDSPSSLYSDSGLNEAAEISEKLRRHELTSVVTIPLPSFAGHAEDEVHQKQLDEKVIRFWEILSSHNLKLAFEPQPLSLGADLAFLKRIPQVGLNLDPGHLQCSGLDPFSLDRSIFSRVMSTHLCENDGTENLSLSPGTYEKNRWGGLIGQLEEAGYRNSLDIEIICPPENVEKTYKEGLLFLKKNMDFVNENSPA</sequence>
<dbReference type="Gene3D" id="3.20.20.150">
    <property type="entry name" value="Divalent-metal-dependent TIM barrel enzymes"/>
    <property type="match status" value="1"/>
</dbReference>
<dbReference type="OrthoDB" id="9779184at2"/>
<dbReference type="InterPro" id="IPR013022">
    <property type="entry name" value="Xyl_isomerase-like_TIM-brl"/>
</dbReference>
<proteinExistence type="predicted"/>
<organism evidence="2 3">
    <name type="scientific">Oceanispirochaeta crateris</name>
    <dbReference type="NCBI Taxonomy" id="2518645"/>
    <lineage>
        <taxon>Bacteria</taxon>
        <taxon>Pseudomonadati</taxon>
        <taxon>Spirochaetota</taxon>
        <taxon>Spirochaetia</taxon>
        <taxon>Spirochaetales</taxon>
        <taxon>Spirochaetaceae</taxon>
        <taxon>Oceanispirochaeta</taxon>
    </lineage>
</organism>
<evidence type="ECO:0000259" key="1">
    <source>
        <dbReference type="Pfam" id="PF01261"/>
    </source>
</evidence>
<evidence type="ECO:0000313" key="3">
    <source>
        <dbReference type="Proteomes" id="UP000324209"/>
    </source>
</evidence>
<dbReference type="EMBL" id="CP036150">
    <property type="protein sequence ID" value="QEN08147.1"/>
    <property type="molecule type" value="Genomic_DNA"/>
</dbReference>
<dbReference type="SUPFAM" id="SSF51658">
    <property type="entry name" value="Xylose isomerase-like"/>
    <property type="match status" value="1"/>
</dbReference>
<dbReference type="Proteomes" id="UP000324209">
    <property type="component" value="Chromosome"/>
</dbReference>
<keyword evidence="3" id="KW-1185">Reference proteome</keyword>
<dbReference type="Pfam" id="PF01261">
    <property type="entry name" value="AP_endonuc_2"/>
    <property type="match status" value="1"/>
</dbReference>
<dbReference type="GO" id="GO:0016853">
    <property type="term" value="F:isomerase activity"/>
    <property type="evidence" value="ECO:0007669"/>
    <property type="project" value="UniProtKB-KW"/>
</dbReference>
<dbReference type="InterPro" id="IPR036237">
    <property type="entry name" value="Xyl_isomerase-like_sf"/>
</dbReference>
<keyword evidence="2" id="KW-0413">Isomerase</keyword>
<dbReference type="AlphaFoldDB" id="A0A5C1QKZ8"/>
<gene>
    <name evidence="2" type="ORF">EXM22_09160</name>
</gene>
<name>A0A5C1QKZ8_9SPIO</name>
<accession>A0A5C1QKZ8</accession>
<protein>
    <submittedName>
        <fullName evidence="2">Sugar phosphate isomerase/epimerase</fullName>
    </submittedName>
</protein>
<dbReference type="KEGG" id="ock:EXM22_09160"/>